<gene>
    <name evidence="4" type="ORF">ACERZ8_09360</name>
</gene>
<keyword evidence="2" id="KW-0732">Signal</keyword>
<dbReference type="Proteomes" id="UP001627408">
    <property type="component" value="Unassembled WGS sequence"/>
</dbReference>
<dbReference type="Gene3D" id="3.40.50.1820">
    <property type="entry name" value="alpha/beta hydrolase"/>
    <property type="match status" value="1"/>
</dbReference>
<dbReference type="PRINTS" id="PR00412">
    <property type="entry name" value="EPOXHYDRLASE"/>
</dbReference>
<organism evidence="4 5">
    <name type="scientific">Tateyamaria armeniaca</name>
    <dbReference type="NCBI Taxonomy" id="2518930"/>
    <lineage>
        <taxon>Bacteria</taxon>
        <taxon>Pseudomonadati</taxon>
        <taxon>Pseudomonadota</taxon>
        <taxon>Alphaproteobacteria</taxon>
        <taxon>Rhodobacterales</taxon>
        <taxon>Roseobacteraceae</taxon>
        <taxon>Tateyamaria</taxon>
    </lineage>
</organism>
<keyword evidence="5" id="KW-1185">Reference proteome</keyword>
<evidence type="ECO:0000256" key="1">
    <source>
        <dbReference type="ARBA" id="ARBA00022801"/>
    </source>
</evidence>
<dbReference type="InterPro" id="IPR000073">
    <property type="entry name" value="AB_hydrolase_1"/>
</dbReference>
<dbReference type="InterPro" id="IPR006311">
    <property type="entry name" value="TAT_signal"/>
</dbReference>
<dbReference type="EMBL" id="JBHDIY010000002">
    <property type="protein sequence ID" value="MFL4470061.1"/>
    <property type="molecule type" value="Genomic_DNA"/>
</dbReference>
<name>A0ABW8USG5_9RHOB</name>
<dbReference type="SUPFAM" id="SSF53474">
    <property type="entry name" value="alpha/beta-Hydrolases"/>
    <property type="match status" value="1"/>
</dbReference>
<reference evidence="4 5" key="1">
    <citation type="submission" date="2024-08" db="EMBL/GenBank/DDBJ databases">
        <title>Tateyamaria sp. nov., isolated from marine algae.</title>
        <authorList>
            <person name="Choi B.J."/>
            <person name="Kim J.M."/>
            <person name="Lee J.K."/>
            <person name="Choi D.G."/>
            <person name="Bayburt H."/>
            <person name="Baek J.H."/>
            <person name="Han D.M."/>
            <person name="Jeon C.O."/>
        </authorList>
    </citation>
    <scope>NUCLEOTIDE SEQUENCE [LARGE SCALE GENOMIC DNA]</scope>
    <source>
        <strain evidence="4 5">KMU-156</strain>
    </source>
</reference>
<feature type="chain" id="PRO_5045577871" evidence="2">
    <location>
        <begin position="29"/>
        <end position="326"/>
    </location>
</feature>
<protein>
    <submittedName>
        <fullName evidence="4">Haloalkane dehalogenase</fullName>
        <ecNumber evidence="4">3.8.1.5</ecNumber>
    </submittedName>
</protein>
<dbReference type="RefSeq" id="WP_407591933.1">
    <property type="nucleotide sequence ID" value="NZ_JBHDIY010000002.1"/>
</dbReference>
<comment type="caution">
    <text evidence="4">The sequence shown here is derived from an EMBL/GenBank/DDBJ whole genome shotgun (WGS) entry which is preliminary data.</text>
</comment>
<dbReference type="EC" id="3.8.1.5" evidence="4"/>
<keyword evidence="1 4" id="KW-0378">Hydrolase</keyword>
<evidence type="ECO:0000259" key="3">
    <source>
        <dbReference type="Pfam" id="PF00561"/>
    </source>
</evidence>
<dbReference type="NCBIfam" id="NF002938">
    <property type="entry name" value="PRK03592.1"/>
    <property type="match status" value="1"/>
</dbReference>
<sequence length="326" mass="35379">MTLKVSRRSVLQGTVAAVAFTSAVPALAKEFTPSADMPFEKKFVEVNGSQMAYVDEGNGPVVLFLHGNPTSSYLWRNIIPFVSDTHRAIAPDLIGMGDSGKPDIDYTFADHAEYLDGFIEGLGLQDITLVIHDWGSVLGMRYARLNESNVKAVAFMEAGIPPALPAPSLEAMGEPSAQLFGMLRSPAGEEAVLQGNFFVEEVLGKMAVATPLSQEVLDNYRAPFPTPESRKPTLVWPRQIPIAGEPADTAEVIIANGDWLYSTDMPKLMLHVAPGALMPPPVVEYVKANASNLEDVFLGPGVHFVQEDHPEAIGRALRDWIDRLPS</sequence>
<dbReference type="InterPro" id="IPR000639">
    <property type="entry name" value="Epox_hydrolase-like"/>
</dbReference>
<dbReference type="Pfam" id="PF00561">
    <property type="entry name" value="Abhydrolase_1"/>
    <property type="match status" value="1"/>
</dbReference>
<evidence type="ECO:0000313" key="5">
    <source>
        <dbReference type="Proteomes" id="UP001627408"/>
    </source>
</evidence>
<dbReference type="PANTHER" id="PTHR43329">
    <property type="entry name" value="EPOXIDE HYDROLASE"/>
    <property type="match status" value="1"/>
</dbReference>
<evidence type="ECO:0000256" key="2">
    <source>
        <dbReference type="SAM" id="SignalP"/>
    </source>
</evidence>
<dbReference type="GO" id="GO:0018786">
    <property type="term" value="F:haloalkane dehalogenase activity"/>
    <property type="evidence" value="ECO:0007669"/>
    <property type="project" value="UniProtKB-EC"/>
</dbReference>
<dbReference type="InterPro" id="IPR029058">
    <property type="entry name" value="AB_hydrolase_fold"/>
</dbReference>
<accession>A0ABW8USG5</accession>
<proteinExistence type="predicted"/>
<feature type="domain" description="AB hydrolase-1" evidence="3">
    <location>
        <begin position="60"/>
        <end position="310"/>
    </location>
</feature>
<feature type="signal peptide" evidence="2">
    <location>
        <begin position="1"/>
        <end position="28"/>
    </location>
</feature>
<dbReference type="PROSITE" id="PS51318">
    <property type="entry name" value="TAT"/>
    <property type="match status" value="1"/>
</dbReference>
<evidence type="ECO:0000313" key="4">
    <source>
        <dbReference type="EMBL" id="MFL4470061.1"/>
    </source>
</evidence>